<feature type="region of interest" description="Disordered" evidence="1">
    <location>
        <begin position="12"/>
        <end position="37"/>
    </location>
</feature>
<feature type="transmembrane region" description="Helical" evidence="2">
    <location>
        <begin position="156"/>
        <end position="181"/>
    </location>
</feature>
<feature type="compositionally biased region" description="Polar residues" evidence="1">
    <location>
        <begin position="14"/>
        <end position="29"/>
    </location>
</feature>
<accession>D7FWB5</accession>
<keyword evidence="4" id="KW-1185">Reference proteome</keyword>
<name>D7FWB5_ECTSI</name>
<reference evidence="3 4" key="1">
    <citation type="journal article" date="2010" name="Nature">
        <title>The Ectocarpus genome and the independent evolution of multicellularity in brown algae.</title>
        <authorList>
            <person name="Cock J.M."/>
            <person name="Sterck L."/>
            <person name="Rouze P."/>
            <person name="Scornet D."/>
            <person name="Allen A.E."/>
            <person name="Amoutzias G."/>
            <person name="Anthouard V."/>
            <person name="Artiguenave F."/>
            <person name="Aury J.M."/>
            <person name="Badger J.H."/>
            <person name="Beszteri B."/>
            <person name="Billiau K."/>
            <person name="Bonnet E."/>
            <person name="Bothwell J.H."/>
            <person name="Bowler C."/>
            <person name="Boyen C."/>
            <person name="Brownlee C."/>
            <person name="Carrano C.J."/>
            <person name="Charrier B."/>
            <person name="Cho G.Y."/>
            <person name="Coelho S.M."/>
            <person name="Collen J."/>
            <person name="Corre E."/>
            <person name="Da Silva C."/>
            <person name="Delage L."/>
            <person name="Delaroque N."/>
            <person name="Dittami S.M."/>
            <person name="Doulbeau S."/>
            <person name="Elias M."/>
            <person name="Farnham G."/>
            <person name="Gachon C.M."/>
            <person name="Gschloessl B."/>
            <person name="Heesch S."/>
            <person name="Jabbari K."/>
            <person name="Jubin C."/>
            <person name="Kawai H."/>
            <person name="Kimura K."/>
            <person name="Kloareg B."/>
            <person name="Kupper F.C."/>
            <person name="Lang D."/>
            <person name="Le Bail A."/>
            <person name="Leblanc C."/>
            <person name="Lerouge P."/>
            <person name="Lohr M."/>
            <person name="Lopez P.J."/>
            <person name="Martens C."/>
            <person name="Maumus F."/>
            <person name="Michel G."/>
            <person name="Miranda-Saavedra D."/>
            <person name="Morales J."/>
            <person name="Moreau H."/>
            <person name="Motomura T."/>
            <person name="Nagasato C."/>
            <person name="Napoli C.A."/>
            <person name="Nelson D.R."/>
            <person name="Nyvall-Collen P."/>
            <person name="Peters A.F."/>
            <person name="Pommier C."/>
            <person name="Potin P."/>
            <person name="Poulain J."/>
            <person name="Quesneville H."/>
            <person name="Read B."/>
            <person name="Rensing S.A."/>
            <person name="Ritter A."/>
            <person name="Rousvoal S."/>
            <person name="Samanta M."/>
            <person name="Samson G."/>
            <person name="Schroeder D.C."/>
            <person name="Segurens B."/>
            <person name="Strittmatter M."/>
            <person name="Tonon T."/>
            <person name="Tregear J.W."/>
            <person name="Valentin K."/>
            <person name="von Dassow P."/>
            <person name="Yamagishi T."/>
            <person name="Van de Peer Y."/>
            <person name="Wincker P."/>
        </authorList>
    </citation>
    <scope>NUCLEOTIDE SEQUENCE [LARGE SCALE GENOMIC DNA]</scope>
    <source>
        <strain evidence="4">Ec32 / CCAP1310/4</strain>
    </source>
</reference>
<evidence type="ECO:0000256" key="2">
    <source>
        <dbReference type="SAM" id="Phobius"/>
    </source>
</evidence>
<dbReference type="EMBL" id="FN648488">
    <property type="protein sequence ID" value="CBJ32003.1"/>
    <property type="molecule type" value="Genomic_DNA"/>
</dbReference>
<evidence type="ECO:0000313" key="3">
    <source>
        <dbReference type="EMBL" id="CBJ32003.1"/>
    </source>
</evidence>
<feature type="transmembrane region" description="Helical" evidence="2">
    <location>
        <begin position="215"/>
        <end position="234"/>
    </location>
</feature>
<feature type="transmembrane region" description="Helical" evidence="2">
    <location>
        <begin position="462"/>
        <end position="482"/>
    </location>
</feature>
<dbReference type="OrthoDB" id="294541at2759"/>
<feature type="transmembrane region" description="Helical" evidence="2">
    <location>
        <begin position="536"/>
        <end position="560"/>
    </location>
</feature>
<feature type="transmembrane region" description="Helical" evidence="2">
    <location>
        <begin position="361"/>
        <end position="385"/>
    </location>
</feature>
<proteinExistence type="predicted"/>
<dbReference type="eggNOG" id="ENOG502SA9U">
    <property type="taxonomic scope" value="Eukaryota"/>
</dbReference>
<dbReference type="InParanoid" id="D7FWB5"/>
<sequence length="563" mass="60398">MFLTLLPAVKESHSPTTSCDGNEPSTPSHLSGKGKHLPAARTHRHFVLDLLAKLAAVRSGPHSQSGKSLHHTHLFYKEIQQESRLLDAFTWSLNTRGRPHPTPDGNLTASKAPGTEYRTSSVGRFLDRSEEGCGAVRGSASCGAVLPNLVMGSGFLALPAAFVATGMFLGVAVLFACMGLLRMTAMYEVETMCRAEAWMKANLVPLVHKQRARRAFNFVLFLYMFCALWGYGAVFGEALATYAPVPFLGPAGAYRMYVVLFGMVVVPMSTLEIKEQAMFQVVLTILRFMALVVMVGTILASLYTGGEPFGPGTEEFVGTTPLATWRGIFKAVPAGIFALSLAATTPTIVSGLDQKHSVGNVVWAAMISATITYTGISLATAYYFGSSVHGSCNVSWANYSPKGDGPVASLLATSGRMMAYFVVLFPAMDVTSVYPLNVMVVANNMMAAVYNDHVDNAENDSVIVTTFRILCAVPPLLCALLWKDFAAIVGYAGCLTVMIAFVFPAYVNLLSKRMCEERFGASKTPFTGAITSSTPALYACIGFGLLLFVCLIGDDIATILSSE</sequence>
<feature type="transmembrane region" description="Helical" evidence="2">
    <location>
        <begin position="254"/>
        <end position="273"/>
    </location>
</feature>
<dbReference type="AlphaFoldDB" id="D7FWB5"/>
<dbReference type="PANTHER" id="PTHR16189">
    <property type="entry name" value="TRANSMEMBRANE PROTEIN 104-RELATED"/>
    <property type="match status" value="1"/>
</dbReference>
<gene>
    <name evidence="3" type="ORF">Esi_0300_0012</name>
</gene>
<protein>
    <submittedName>
        <fullName evidence="3">Amino acid transporter</fullName>
    </submittedName>
</protein>
<evidence type="ECO:0000313" key="4">
    <source>
        <dbReference type="Proteomes" id="UP000002630"/>
    </source>
</evidence>
<feature type="transmembrane region" description="Helical" evidence="2">
    <location>
        <begin position="325"/>
        <end position="349"/>
    </location>
</feature>
<feature type="transmembrane region" description="Helical" evidence="2">
    <location>
        <begin position="285"/>
        <end position="305"/>
    </location>
</feature>
<dbReference type="Proteomes" id="UP000002630">
    <property type="component" value="Linkage Group LG05"/>
</dbReference>
<dbReference type="EMBL" id="FN649730">
    <property type="protein sequence ID" value="CBJ32003.1"/>
    <property type="molecule type" value="Genomic_DNA"/>
</dbReference>
<keyword evidence="2" id="KW-1133">Transmembrane helix</keyword>
<keyword evidence="2" id="KW-0812">Transmembrane</keyword>
<dbReference type="OMA" id="MWVCESV"/>
<organism evidence="3 4">
    <name type="scientific">Ectocarpus siliculosus</name>
    <name type="common">Brown alga</name>
    <name type="synonym">Conferva siliculosa</name>
    <dbReference type="NCBI Taxonomy" id="2880"/>
    <lineage>
        <taxon>Eukaryota</taxon>
        <taxon>Sar</taxon>
        <taxon>Stramenopiles</taxon>
        <taxon>Ochrophyta</taxon>
        <taxon>PX clade</taxon>
        <taxon>Phaeophyceae</taxon>
        <taxon>Ectocarpales</taxon>
        <taxon>Ectocarpaceae</taxon>
        <taxon>Ectocarpus</taxon>
    </lineage>
</organism>
<keyword evidence="2" id="KW-0472">Membrane</keyword>
<evidence type="ECO:0000256" key="1">
    <source>
        <dbReference type="SAM" id="MobiDB-lite"/>
    </source>
</evidence>
<feature type="transmembrane region" description="Helical" evidence="2">
    <location>
        <begin position="489"/>
        <end position="507"/>
    </location>
</feature>